<keyword evidence="2" id="KW-0677">Repeat</keyword>
<dbReference type="InterPro" id="IPR001680">
    <property type="entry name" value="WD40_rpt"/>
</dbReference>
<dbReference type="InterPro" id="IPR015943">
    <property type="entry name" value="WD40/YVTN_repeat-like_dom_sf"/>
</dbReference>
<keyword evidence="4" id="KW-0812">Transmembrane</keyword>
<sequence>MITIKSSRFSGCECAISVCWVYSGIFIICVLSTKMFLRLLQMILPTKMFIQLGGWKVVFHGVLPKSFLFMMVNSICWDEHGECLLSGSDDRRICIVRMFPDFYEVLRFWSLIKPQEVKNNVVFSQKLPADSNIFKAAFIPQTNNCQVVVGFKCGCVLVVRTDAPLASRVQTAYCHKYAVYDILTFPDHPTCFMTLSHDQSVVFFDVRQPFDSFRSRSACNQRCSYSDSPCFTKTGSGSAGWAQMRFQFPVTAGDVHPLDSSRQIALACSDGFVRLFDLRRFAQLGTSASGESSQPLPYQITRPLGLPAQVAERRAIRLDYGPAHITSVQFEPFYPSARIRFPSPVGRRGVFHRSGFGARHLLVSHMYAPVFLFDLTRSESREDPDTKTIDWLSDFQPTGERSTVRESSTRNSNDTQPTMSANVNFNSDIRIALAFFRWLESQRAQRFATRDQQSEQADPGDRPSVNREADESSGGQEPDEDDPSETSNSETVSPFELLTDEYVAKILASASRARQQMIYRGRRSCRTVIKSAVFWGRDHILSGSECGHVIAWNRWSGAPVCAIKADSSVVNRIAPHPSLPLFACSGIDRTVKLVEPSPSLYEMDDYNDGDFADGYTNAVKQQKLETARLCEENSAYMIESLRSSSLHLDRLARLRTGQVIRNILRRLGLTASRSGEDSNSADQSEL</sequence>
<dbReference type="GO" id="GO:0005737">
    <property type="term" value="C:cytoplasm"/>
    <property type="evidence" value="ECO:0007669"/>
    <property type="project" value="TreeGrafter"/>
</dbReference>
<comment type="caution">
    <text evidence="5">The sequence shown here is derived from an EMBL/GenBank/DDBJ whole genome shotgun (WGS) entry which is preliminary data.</text>
</comment>
<dbReference type="EMBL" id="JTDF01022070">
    <property type="protein sequence ID" value="KAF8560998.1"/>
    <property type="molecule type" value="Genomic_DNA"/>
</dbReference>
<dbReference type="GO" id="GO:0080008">
    <property type="term" value="C:Cul4-RING E3 ubiquitin ligase complex"/>
    <property type="evidence" value="ECO:0007669"/>
    <property type="project" value="TreeGrafter"/>
</dbReference>
<dbReference type="SMART" id="SM00320">
    <property type="entry name" value="WD40"/>
    <property type="match status" value="5"/>
</dbReference>
<reference evidence="5 6" key="1">
    <citation type="submission" date="2019-07" db="EMBL/GenBank/DDBJ databases">
        <title>Annotation for the trematode Paragonimus westermani.</title>
        <authorList>
            <person name="Choi Y.-J."/>
        </authorList>
    </citation>
    <scope>NUCLEOTIDE SEQUENCE [LARGE SCALE GENOMIC DNA]</scope>
    <source>
        <strain evidence="5">180907_Pwestermani</strain>
    </source>
</reference>
<keyword evidence="1" id="KW-0853">WD repeat</keyword>
<dbReference type="AlphaFoldDB" id="A0A8T0D2S5"/>
<evidence type="ECO:0000313" key="5">
    <source>
        <dbReference type="EMBL" id="KAF8560998.1"/>
    </source>
</evidence>
<feature type="compositionally biased region" description="Polar residues" evidence="3">
    <location>
        <begin position="409"/>
        <end position="421"/>
    </location>
</feature>
<feature type="compositionally biased region" description="Basic and acidic residues" evidence="3">
    <location>
        <begin position="448"/>
        <end position="470"/>
    </location>
</feature>
<dbReference type="Gene3D" id="2.130.10.10">
    <property type="entry name" value="YVTN repeat-like/Quinoprotein amine dehydrogenase"/>
    <property type="match status" value="2"/>
</dbReference>
<dbReference type="Proteomes" id="UP000699462">
    <property type="component" value="Unassembled WGS sequence"/>
</dbReference>
<protein>
    <submittedName>
        <fullName evidence="5">WD domain G-beta repeat protein</fullName>
    </submittedName>
</protein>
<keyword evidence="4" id="KW-0472">Membrane</keyword>
<dbReference type="InterPro" id="IPR036322">
    <property type="entry name" value="WD40_repeat_dom_sf"/>
</dbReference>
<dbReference type="GO" id="GO:0045944">
    <property type="term" value="P:positive regulation of transcription by RNA polymerase II"/>
    <property type="evidence" value="ECO:0007669"/>
    <property type="project" value="TreeGrafter"/>
</dbReference>
<evidence type="ECO:0000256" key="3">
    <source>
        <dbReference type="SAM" id="MobiDB-lite"/>
    </source>
</evidence>
<evidence type="ECO:0000313" key="6">
    <source>
        <dbReference type="Proteomes" id="UP000699462"/>
    </source>
</evidence>
<dbReference type="OrthoDB" id="4869960at2759"/>
<dbReference type="InterPro" id="IPR045151">
    <property type="entry name" value="DCAF8"/>
</dbReference>
<gene>
    <name evidence="5" type="ORF">P879_04148</name>
</gene>
<feature type="region of interest" description="Disordered" evidence="3">
    <location>
        <begin position="447"/>
        <end position="493"/>
    </location>
</feature>
<dbReference type="Pfam" id="PF00400">
    <property type="entry name" value="WD40"/>
    <property type="match status" value="1"/>
</dbReference>
<feature type="region of interest" description="Disordered" evidence="3">
    <location>
        <begin position="381"/>
        <end position="421"/>
    </location>
</feature>
<evidence type="ECO:0000256" key="2">
    <source>
        <dbReference type="ARBA" id="ARBA00022737"/>
    </source>
</evidence>
<organism evidence="5 6">
    <name type="scientific">Paragonimus westermani</name>
    <dbReference type="NCBI Taxonomy" id="34504"/>
    <lineage>
        <taxon>Eukaryota</taxon>
        <taxon>Metazoa</taxon>
        <taxon>Spiralia</taxon>
        <taxon>Lophotrochozoa</taxon>
        <taxon>Platyhelminthes</taxon>
        <taxon>Trematoda</taxon>
        <taxon>Digenea</taxon>
        <taxon>Plagiorchiida</taxon>
        <taxon>Troglotremata</taxon>
        <taxon>Troglotrematidae</taxon>
        <taxon>Paragonimus</taxon>
    </lineage>
</organism>
<evidence type="ECO:0000256" key="1">
    <source>
        <dbReference type="ARBA" id="ARBA00022574"/>
    </source>
</evidence>
<dbReference type="PANTHER" id="PTHR15574:SF40">
    <property type="entry name" value="WD AND TETRATRICOPEPTIDE REPEATS PROTEIN 1"/>
    <property type="match status" value="1"/>
</dbReference>
<dbReference type="PANTHER" id="PTHR15574">
    <property type="entry name" value="WD REPEAT DOMAIN-CONTAINING FAMILY"/>
    <property type="match status" value="1"/>
</dbReference>
<name>A0A8T0D2S5_9TREM</name>
<evidence type="ECO:0000256" key="4">
    <source>
        <dbReference type="SAM" id="Phobius"/>
    </source>
</evidence>
<keyword evidence="6" id="KW-1185">Reference proteome</keyword>
<proteinExistence type="predicted"/>
<feature type="transmembrane region" description="Helical" evidence="4">
    <location>
        <begin position="15"/>
        <end position="37"/>
    </location>
</feature>
<accession>A0A8T0D2S5</accession>
<dbReference type="SUPFAM" id="SSF50978">
    <property type="entry name" value="WD40 repeat-like"/>
    <property type="match status" value="1"/>
</dbReference>
<keyword evidence="4" id="KW-1133">Transmembrane helix</keyword>